<evidence type="ECO:0000259" key="2">
    <source>
        <dbReference type="Pfam" id="PF07811"/>
    </source>
</evidence>
<dbReference type="OrthoDB" id="8526602at2"/>
<dbReference type="KEGG" id="pter:C2L65_28745"/>
<keyword evidence="1" id="KW-0812">Transmembrane</keyword>
<proteinExistence type="predicted"/>
<sequence length="265" mass="28843">MEGADVKCRGMRKRRVAGQGMTEFLVVAPLLLFFGFVTVQFVLLYQAKSTLDVAVLEAAREGAVNHGSMDVMQAGLARGLAPLYARSADATGVQSALLAARRAVGEAASIEIVSPTAAMMRDFTRPRVYPAERVTHDEIPNDMLMYRDTAHGAESDVNVQDANLLKLRVHYCFDLIVPVANKVLYYATNVIGDIATNGVFSREPAEANVDAYGSPKRPNSLCRTTLADGWQSQRWPVALESEAVVRMQSPFRAEAANEVHATAGR</sequence>
<keyword evidence="1" id="KW-0472">Membrane</keyword>
<dbReference type="Proteomes" id="UP000243502">
    <property type="component" value="Chromosome 2"/>
</dbReference>
<feature type="domain" description="TadE-like" evidence="2">
    <location>
        <begin position="18"/>
        <end position="60"/>
    </location>
</feature>
<organism evidence="3 4">
    <name type="scientific">Paraburkholderia terrae</name>
    <dbReference type="NCBI Taxonomy" id="311230"/>
    <lineage>
        <taxon>Bacteria</taxon>
        <taxon>Pseudomonadati</taxon>
        <taxon>Pseudomonadota</taxon>
        <taxon>Betaproteobacteria</taxon>
        <taxon>Burkholderiales</taxon>
        <taxon>Burkholderiaceae</taxon>
        <taxon>Paraburkholderia</taxon>
    </lineage>
</organism>
<dbReference type="Pfam" id="PF07811">
    <property type="entry name" value="TadE"/>
    <property type="match status" value="1"/>
</dbReference>
<dbReference type="EMBL" id="CP026112">
    <property type="protein sequence ID" value="AUT63500.1"/>
    <property type="molecule type" value="Genomic_DNA"/>
</dbReference>
<feature type="transmembrane region" description="Helical" evidence="1">
    <location>
        <begin position="21"/>
        <end position="45"/>
    </location>
</feature>
<protein>
    <submittedName>
        <fullName evidence="3">Pilus assembly protein</fullName>
    </submittedName>
</protein>
<dbReference type="AlphaFoldDB" id="A0A2I8EVH2"/>
<evidence type="ECO:0000256" key="1">
    <source>
        <dbReference type="SAM" id="Phobius"/>
    </source>
</evidence>
<dbReference type="InterPro" id="IPR012495">
    <property type="entry name" value="TadE-like_dom"/>
</dbReference>
<evidence type="ECO:0000313" key="4">
    <source>
        <dbReference type="Proteomes" id="UP000243502"/>
    </source>
</evidence>
<gene>
    <name evidence="3" type="ORF">C2L65_28745</name>
</gene>
<reference evidence="3 4" key="1">
    <citation type="submission" date="2018-01" db="EMBL/GenBank/DDBJ databases">
        <title>Species boundaries and ecological features among Paraburkholderia terrae DSMZ17804T, P. hospita DSMZ17164T and P. caribensis DSMZ13236T.</title>
        <authorList>
            <person name="Pratama A.A."/>
        </authorList>
    </citation>
    <scope>NUCLEOTIDE SEQUENCE [LARGE SCALE GENOMIC DNA]</scope>
    <source>
        <strain evidence="3 4">DSM 17804</strain>
    </source>
</reference>
<keyword evidence="1" id="KW-1133">Transmembrane helix</keyword>
<name>A0A2I8EVH2_9BURK</name>
<evidence type="ECO:0000313" key="3">
    <source>
        <dbReference type="EMBL" id="AUT63500.1"/>
    </source>
</evidence>
<dbReference type="RefSeq" id="WP_042315669.1">
    <property type="nucleotide sequence ID" value="NZ_CP026112.1"/>
</dbReference>
<accession>A0A2I8EVH2</accession>